<dbReference type="EMBL" id="MU004191">
    <property type="protein sequence ID" value="KAF2493921.1"/>
    <property type="molecule type" value="Genomic_DNA"/>
</dbReference>
<feature type="region of interest" description="Disordered" evidence="1">
    <location>
        <begin position="340"/>
        <end position="401"/>
    </location>
</feature>
<sequence length="401" mass="41056">MLVRDSIWHRAVLAALCVSIAQATDCYYPNGKLSPNANDQPCSTAEGSACCPENWQCLDNGLCYYPPDDYYGRYGCTDKTWGSPLCPSNLCTDDLTAVGDEALLQCSNQNDQWCCDGDRTHVHCCTDDNIQYFDMPKGKAYATVGSGSTPSSAPTVNTFGPGTAVSASSRAATSSSSPSSSSQQASVAASSESSSSSTPKPSSKVAGVTSVRTSLSSGSSGVATVFITIPPSSSPTTTSSSSSKGSHTGLIVGCAVGVPVGLALLGLLTFLLLRRRKNAAAIATGADGKPGTAASTSAFYKSEMEPAEYGPAPSELAGNPIGTARPVSMLPGKAELVGEGSLVRPRSESGGTAPPGYEAAEGMGGARVTQGGRHVPYRPSMERVQEAPVELPAGDVRTPPA</sequence>
<protein>
    <recommendedName>
        <fullName evidence="6">Mid2 domain-containing protein</fullName>
    </recommendedName>
</protein>
<feature type="region of interest" description="Disordered" evidence="1">
    <location>
        <begin position="164"/>
        <end position="207"/>
    </location>
</feature>
<keyword evidence="2" id="KW-0812">Transmembrane</keyword>
<evidence type="ECO:0000313" key="4">
    <source>
        <dbReference type="EMBL" id="KAF2493921.1"/>
    </source>
</evidence>
<feature type="signal peptide" evidence="3">
    <location>
        <begin position="1"/>
        <end position="23"/>
    </location>
</feature>
<keyword evidence="5" id="KW-1185">Reference proteome</keyword>
<evidence type="ECO:0000256" key="3">
    <source>
        <dbReference type="SAM" id="SignalP"/>
    </source>
</evidence>
<evidence type="ECO:0000256" key="2">
    <source>
        <dbReference type="SAM" id="Phobius"/>
    </source>
</evidence>
<proteinExistence type="predicted"/>
<name>A0A6A6QNE5_9PEZI</name>
<dbReference type="AlphaFoldDB" id="A0A6A6QNE5"/>
<keyword evidence="2" id="KW-0472">Membrane</keyword>
<keyword evidence="3" id="KW-0732">Signal</keyword>
<feature type="transmembrane region" description="Helical" evidence="2">
    <location>
        <begin position="250"/>
        <end position="273"/>
    </location>
</feature>
<evidence type="ECO:0008006" key="6">
    <source>
        <dbReference type="Google" id="ProtNLM"/>
    </source>
</evidence>
<evidence type="ECO:0000313" key="5">
    <source>
        <dbReference type="Proteomes" id="UP000799750"/>
    </source>
</evidence>
<dbReference type="Proteomes" id="UP000799750">
    <property type="component" value="Unassembled WGS sequence"/>
</dbReference>
<gene>
    <name evidence="4" type="ORF">BU16DRAFT_562876</name>
</gene>
<evidence type="ECO:0000256" key="1">
    <source>
        <dbReference type="SAM" id="MobiDB-lite"/>
    </source>
</evidence>
<dbReference type="OrthoDB" id="5215637at2759"/>
<organism evidence="4 5">
    <name type="scientific">Lophium mytilinum</name>
    <dbReference type="NCBI Taxonomy" id="390894"/>
    <lineage>
        <taxon>Eukaryota</taxon>
        <taxon>Fungi</taxon>
        <taxon>Dikarya</taxon>
        <taxon>Ascomycota</taxon>
        <taxon>Pezizomycotina</taxon>
        <taxon>Dothideomycetes</taxon>
        <taxon>Pleosporomycetidae</taxon>
        <taxon>Mytilinidiales</taxon>
        <taxon>Mytilinidiaceae</taxon>
        <taxon>Lophium</taxon>
    </lineage>
</organism>
<feature type="chain" id="PRO_5025520709" description="Mid2 domain-containing protein" evidence="3">
    <location>
        <begin position="24"/>
        <end position="401"/>
    </location>
</feature>
<keyword evidence="2" id="KW-1133">Transmembrane helix</keyword>
<reference evidence="4" key="1">
    <citation type="journal article" date="2020" name="Stud. Mycol.">
        <title>101 Dothideomycetes genomes: a test case for predicting lifestyles and emergence of pathogens.</title>
        <authorList>
            <person name="Haridas S."/>
            <person name="Albert R."/>
            <person name="Binder M."/>
            <person name="Bloem J."/>
            <person name="Labutti K."/>
            <person name="Salamov A."/>
            <person name="Andreopoulos B."/>
            <person name="Baker S."/>
            <person name="Barry K."/>
            <person name="Bills G."/>
            <person name="Bluhm B."/>
            <person name="Cannon C."/>
            <person name="Castanera R."/>
            <person name="Culley D."/>
            <person name="Daum C."/>
            <person name="Ezra D."/>
            <person name="Gonzalez J."/>
            <person name="Henrissat B."/>
            <person name="Kuo A."/>
            <person name="Liang C."/>
            <person name="Lipzen A."/>
            <person name="Lutzoni F."/>
            <person name="Magnuson J."/>
            <person name="Mondo S."/>
            <person name="Nolan M."/>
            <person name="Ohm R."/>
            <person name="Pangilinan J."/>
            <person name="Park H.-J."/>
            <person name="Ramirez L."/>
            <person name="Alfaro M."/>
            <person name="Sun H."/>
            <person name="Tritt A."/>
            <person name="Yoshinaga Y."/>
            <person name="Zwiers L.-H."/>
            <person name="Turgeon B."/>
            <person name="Goodwin S."/>
            <person name="Spatafora J."/>
            <person name="Crous P."/>
            <person name="Grigoriev I."/>
        </authorList>
    </citation>
    <scope>NUCLEOTIDE SEQUENCE</scope>
    <source>
        <strain evidence="4">CBS 269.34</strain>
    </source>
</reference>
<accession>A0A6A6QNE5</accession>